<dbReference type="Gene3D" id="3.20.20.150">
    <property type="entry name" value="Divalent-metal-dependent TIM barrel enzymes"/>
    <property type="match status" value="1"/>
</dbReference>
<dbReference type="OrthoDB" id="9786584at2"/>
<organism evidence="5 6">
    <name type="scientific">Paracidobacterium acidisoli</name>
    <dbReference type="NCBI Taxonomy" id="2303751"/>
    <lineage>
        <taxon>Bacteria</taxon>
        <taxon>Pseudomonadati</taxon>
        <taxon>Acidobacteriota</taxon>
        <taxon>Terriglobia</taxon>
        <taxon>Terriglobales</taxon>
        <taxon>Acidobacteriaceae</taxon>
        <taxon>Paracidobacterium</taxon>
    </lineage>
</organism>
<comment type="similarity">
    <text evidence="2">Belongs to the hyi family.</text>
</comment>
<dbReference type="RefSeq" id="WP_117299420.1">
    <property type="nucleotide sequence ID" value="NZ_QVQT02000003.1"/>
</dbReference>
<dbReference type="InterPro" id="IPR050417">
    <property type="entry name" value="Sugar_Epim/Isomerase"/>
</dbReference>
<dbReference type="Proteomes" id="UP000264702">
    <property type="component" value="Unassembled WGS sequence"/>
</dbReference>
<proteinExistence type="inferred from homology"/>
<evidence type="ECO:0000256" key="3">
    <source>
        <dbReference type="PIRSR" id="PIRSR006241-50"/>
    </source>
</evidence>
<sequence length="263" mass="30182">MLRFAANLTTMYTEYPFMERFAHAAHDGFHGVEFLFPYEHPPEAIAEELRRHRLEQVLFNAPPGDWSAGERGIASLPGREEEFREGFLRALHYAGILRCPRIHVMAGVPPAEIEHAHAVDLFRTNLVWALEASSGTAIDLLTEPINSRDIPGYLFSRQEEAHRLVREIGNRRLKVQMDLYHCQIMEGDLIMRLRRYLGEEESPVGHIQIAGVPARREPDEGEVHYENIFQTLEQLGYPGWIGCEYKPSAGTSEGLGWFRRYRA</sequence>
<comment type="caution">
    <text evidence="5">The sequence shown here is derived from an EMBL/GenBank/DDBJ whole genome shotgun (WGS) entry which is preliminary data.</text>
</comment>
<evidence type="ECO:0000259" key="4">
    <source>
        <dbReference type="Pfam" id="PF01261"/>
    </source>
</evidence>
<dbReference type="EMBL" id="QVQT01000003">
    <property type="protein sequence ID" value="RFU17109.1"/>
    <property type="molecule type" value="Genomic_DNA"/>
</dbReference>
<dbReference type="AlphaFoldDB" id="A0A372IQQ2"/>
<keyword evidence="6" id="KW-1185">Reference proteome</keyword>
<dbReference type="NCBIfam" id="NF043033">
    <property type="entry name" value="OxoTetrIsom"/>
    <property type="match status" value="1"/>
</dbReference>
<dbReference type="GO" id="GO:0008903">
    <property type="term" value="F:hydroxypyruvate isomerase activity"/>
    <property type="evidence" value="ECO:0007669"/>
    <property type="project" value="TreeGrafter"/>
</dbReference>
<protein>
    <submittedName>
        <fullName evidence="5">Hydroxypyruvate isomerase</fullName>
    </submittedName>
</protein>
<dbReference type="Pfam" id="PF01261">
    <property type="entry name" value="AP_endonuc_2"/>
    <property type="match status" value="1"/>
</dbReference>
<evidence type="ECO:0000256" key="1">
    <source>
        <dbReference type="ARBA" id="ARBA00023235"/>
    </source>
</evidence>
<gene>
    <name evidence="5" type="ORF">D0Y96_10460</name>
</gene>
<reference evidence="5 6" key="1">
    <citation type="submission" date="2018-08" db="EMBL/GenBank/DDBJ databases">
        <title>Acidipila sp. 4G-K13, an acidobacterium isolated from forest soil.</title>
        <authorList>
            <person name="Gao Z.-H."/>
            <person name="Qiu L.-H."/>
        </authorList>
    </citation>
    <scope>NUCLEOTIDE SEQUENCE [LARGE SCALE GENOMIC DNA]</scope>
    <source>
        <strain evidence="5 6">4G-K13</strain>
    </source>
</reference>
<dbReference type="SUPFAM" id="SSF51658">
    <property type="entry name" value="Xylose isomerase-like"/>
    <property type="match status" value="1"/>
</dbReference>
<evidence type="ECO:0000256" key="2">
    <source>
        <dbReference type="PIRNR" id="PIRNR006241"/>
    </source>
</evidence>
<dbReference type="InterPro" id="IPR036237">
    <property type="entry name" value="Xyl_isomerase-like_sf"/>
</dbReference>
<feature type="active site" description="Proton donor/acceptor" evidence="3">
    <location>
        <position position="244"/>
    </location>
</feature>
<dbReference type="InterPro" id="IPR053398">
    <property type="entry name" value="HPT_OtnI_isomerases"/>
</dbReference>
<dbReference type="PANTHER" id="PTHR43489">
    <property type="entry name" value="ISOMERASE"/>
    <property type="match status" value="1"/>
</dbReference>
<dbReference type="InterPro" id="IPR026040">
    <property type="entry name" value="HyI-like"/>
</dbReference>
<feature type="active site" description="Proton donor/acceptor" evidence="3">
    <location>
        <position position="143"/>
    </location>
</feature>
<evidence type="ECO:0000313" key="5">
    <source>
        <dbReference type="EMBL" id="RFU17109.1"/>
    </source>
</evidence>
<accession>A0A372IQQ2</accession>
<keyword evidence="1 2" id="KW-0413">Isomerase</keyword>
<name>A0A372IQQ2_9BACT</name>
<feature type="domain" description="Xylose isomerase-like TIM barrel" evidence="4">
    <location>
        <begin position="21"/>
        <end position="260"/>
    </location>
</feature>
<keyword evidence="5" id="KW-0670">Pyruvate</keyword>
<dbReference type="InterPro" id="IPR013022">
    <property type="entry name" value="Xyl_isomerase-like_TIM-brl"/>
</dbReference>
<evidence type="ECO:0000313" key="6">
    <source>
        <dbReference type="Proteomes" id="UP000264702"/>
    </source>
</evidence>
<dbReference type="GO" id="GO:0046487">
    <property type="term" value="P:glyoxylate metabolic process"/>
    <property type="evidence" value="ECO:0007669"/>
    <property type="project" value="TreeGrafter"/>
</dbReference>
<dbReference type="PIRSF" id="PIRSF006241">
    <property type="entry name" value="HyI"/>
    <property type="match status" value="1"/>
</dbReference>
<dbReference type="FunFam" id="3.20.20.150:FF:000007">
    <property type="entry name" value="Hydroxypyruvate isomerase"/>
    <property type="match status" value="1"/>
</dbReference>
<dbReference type="PANTHER" id="PTHR43489:SF6">
    <property type="entry name" value="HYDROXYPYRUVATE ISOMERASE-RELATED"/>
    <property type="match status" value="1"/>
</dbReference>